<name>A0A653R6U7_9FLAO</name>
<organism evidence="2 3">
    <name type="scientific">Maribacter litoralis</name>
    <dbReference type="NCBI Taxonomy" id="2059726"/>
    <lineage>
        <taxon>Bacteria</taxon>
        <taxon>Pseudomonadati</taxon>
        <taxon>Bacteroidota</taxon>
        <taxon>Flavobacteriia</taxon>
        <taxon>Flavobacteriales</taxon>
        <taxon>Flavobacteriaceae</taxon>
        <taxon>Maribacter</taxon>
    </lineage>
</organism>
<keyword evidence="2" id="KW-0328">Glycosyltransferase</keyword>
<feature type="domain" description="Glycosyltransferase 2-like" evidence="1">
    <location>
        <begin position="6"/>
        <end position="133"/>
    </location>
</feature>
<evidence type="ECO:0000259" key="1">
    <source>
        <dbReference type="Pfam" id="PF00535"/>
    </source>
</evidence>
<gene>
    <name evidence="2" type="primary">tuaG</name>
    <name evidence="2" type="ORF">MARI151_20771</name>
</gene>
<dbReference type="GO" id="GO:0016758">
    <property type="term" value="F:hexosyltransferase activity"/>
    <property type="evidence" value="ECO:0007669"/>
    <property type="project" value="UniProtKB-ARBA"/>
</dbReference>
<dbReference type="Pfam" id="PF00535">
    <property type="entry name" value="Glycos_transf_2"/>
    <property type="match status" value="1"/>
</dbReference>
<proteinExistence type="predicted"/>
<keyword evidence="2" id="KW-0808">Transferase</keyword>
<dbReference type="CDD" id="cd00761">
    <property type="entry name" value="Glyco_tranf_GTA_type"/>
    <property type="match status" value="1"/>
</dbReference>
<evidence type="ECO:0000313" key="2">
    <source>
        <dbReference type="EMBL" id="VXB50475.1"/>
    </source>
</evidence>
<keyword evidence="3" id="KW-1185">Reference proteome</keyword>
<dbReference type="AlphaFoldDB" id="A0A653R6U7"/>
<sequence>MNETVSIITPVYNSEKFIKQCIDSVLAQNYTDWELILSDDCSTDSSVEIIHEYLRRDKRIKLIQSVTNNGAGIARNQAIKQAAGRYIAFLDCDDFWHEQKLAKQLEYIRKNNLELVFSQYYVVEGDSNLPNFKICSPKTVTYKRMLCNDYIGFLTLLYDTKRIGKILMPEIRRRQDWAYKLKLLKSLKIAHGIQEPLAFYRIGNSSLSSNKIKLLKYNFKIYHEELGYSWLNSILRMINFLVHYFYYKAVSKKKVNYQHTSS</sequence>
<protein>
    <submittedName>
        <fullName evidence="2">Putative teichuronic acid biosynthesis glycosyltransferase TuaG</fullName>
        <ecNumber evidence="2">2.4.-.-</ecNumber>
    </submittedName>
</protein>
<dbReference type="PANTHER" id="PTHR22916:SF3">
    <property type="entry name" value="UDP-GLCNAC:BETAGAL BETA-1,3-N-ACETYLGLUCOSAMINYLTRANSFERASE-LIKE PROTEIN 1"/>
    <property type="match status" value="1"/>
</dbReference>
<dbReference type="EMBL" id="CABWLR010000002">
    <property type="protein sequence ID" value="VXB50475.1"/>
    <property type="molecule type" value="Genomic_DNA"/>
</dbReference>
<dbReference type="RefSeq" id="WP_159302613.1">
    <property type="nucleotide sequence ID" value="NZ_LR733271.1"/>
</dbReference>
<accession>A0A653R6U7</accession>
<dbReference type="InterPro" id="IPR001173">
    <property type="entry name" value="Glyco_trans_2-like"/>
</dbReference>
<dbReference type="InterPro" id="IPR029044">
    <property type="entry name" value="Nucleotide-diphossugar_trans"/>
</dbReference>
<dbReference type="PANTHER" id="PTHR22916">
    <property type="entry name" value="GLYCOSYLTRANSFERASE"/>
    <property type="match status" value="1"/>
</dbReference>
<evidence type="ECO:0000313" key="3">
    <source>
        <dbReference type="Proteomes" id="UP000430202"/>
    </source>
</evidence>
<dbReference type="SUPFAM" id="SSF53448">
    <property type="entry name" value="Nucleotide-diphospho-sugar transferases"/>
    <property type="match status" value="1"/>
</dbReference>
<dbReference type="Proteomes" id="UP000430202">
    <property type="component" value="Unassembled WGS sequence"/>
</dbReference>
<reference evidence="2 3" key="1">
    <citation type="submission" date="2019-10" db="EMBL/GenBank/DDBJ databases">
        <authorList>
            <person name="Karimi E."/>
        </authorList>
    </citation>
    <scope>NUCLEOTIDE SEQUENCE [LARGE SCALE GENOMIC DNA]</scope>
    <source>
        <strain evidence="2">Maribacter sp. 151</strain>
    </source>
</reference>
<dbReference type="EC" id="2.4.-.-" evidence="2"/>
<dbReference type="Gene3D" id="3.90.550.10">
    <property type="entry name" value="Spore Coat Polysaccharide Biosynthesis Protein SpsA, Chain A"/>
    <property type="match status" value="1"/>
</dbReference>